<dbReference type="Proteomes" id="UP000594261">
    <property type="component" value="Chromosome 10"/>
</dbReference>
<accession>A0A7N2MRI5</accession>
<feature type="signal peptide" evidence="1">
    <location>
        <begin position="1"/>
        <end position="24"/>
    </location>
</feature>
<feature type="chain" id="PRO_5029483080" evidence="1">
    <location>
        <begin position="25"/>
        <end position="132"/>
    </location>
</feature>
<keyword evidence="1" id="KW-0732">Signal</keyword>
<keyword evidence="3" id="KW-1185">Reference proteome</keyword>
<name>A0A7N2MRI5_QUELO</name>
<dbReference type="InParanoid" id="A0A7N2MRI5"/>
<evidence type="ECO:0000313" key="2">
    <source>
        <dbReference type="EnsemblPlants" id="QL10p028019:mrna"/>
    </source>
</evidence>
<reference evidence="2 3" key="1">
    <citation type="journal article" date="2016" name="G3 (Bethesda)">
        <title>First Draft Assembly and Annotation of the Genome of a California Endemic Oak Quercus lobata Nee (Fagaceae).</title>
        <authorList>
            <person name="Sork V.L."/>
            <person name="Fitz-Gibbon S.T."/>
            <person name="Puiu D."/>
            <person name="Crepeau M."/>
            <person name="Gugger P.F."/>
            <person name="Sherman R."/>
            <person name="Stevens K."/>
            <person name="Langley C.H."/>
            <person name="Pellegrini M."/>
            <person name="Salzberg S.L."/>
        </authorList>
    </citation>
    <scope>NUCLEOTIDE SEQUENCE [LARGE SCALE GENOMIC DNA]</scope>
    <source>
        <strain evidence="2 3">cv. SW786</strain>
    </source>
</reference>
<dbReference type="AlphaFoldDB" id="A0A7N2MRI5"/>
<proteinExistence type="predicted"/>
<evidence type="ECO:0000313" key="3">
    <source>
        <dbReference type="Proteomes" id="UP000594261"/>
    </source>
</evidence>
<dbReference type="EMBL" id="LRBV02000010">
    <property type="status" value="NOT_ANNOTATED_CDS"/>
    <property type="molecule type" value="Genomic_DNA"/>
</dbReference>
<protein>
    <submittedName>
        <fullName evidence="2">Uncharacterized protein</fullName>
    </submittedName>
</protein>
<dbReference type="EnsemblPlants" id="QL10p028019:mrna">
    <property type="protein sequence ID" value="QL10p028019:mrna"/>
    <property type="gene ID" value="QL10p028019"/>
</dbReference>
<reference evidence="2" key="2">
    <citation type="submission" date="2021-01" db="UniProtKB">
        <authorList>
            <consortium name="EnsemblPlants"/>
        </authorList>
    </citation>
    <scope>IDENTIFICATION</scope>
</reference>
<sequence length="132" mass="14849">MDKVSMLLPLFLHWYLLLPPLLLLSLHQIHPGAFLSSSSSPLPPREGHLWHAEQELVFGHFLRPSLTLMLVAGLSRLELIQGAIIRAYLYEHAKEKVTPYGIWSCDSPVKGVEGKIKGNILARDENSVAFDR</sequence>
<organism evidence="2 3">
    <name type="scientific">Quercus lobata</name>
    <name type="common">Valley oak</name>
    <dbReference type="NCBI Taxonomy" id="97700"/>
    <lineage>
        <taxon>Eukaryota</taxon>
        <taxon>Viridiplantae</taxon>
        <taxon>Streptophyta</taxon>
        <taxon>Embryophyta</taxon>
        <taxon>Tracheophyta</taxon>
        <taxon>Spermatophyta</taxon>
        <taxon>Magnoliopsida</taxon>
        <taxon>eudicotyledons</taxon>
        <taxon>Gunneridae</taxon>
        <taxon>Pentapetalae</taxon>
        <taxon>rosids</taxon>
        <taxon>fabids</taxon>
        <taxon>Fagales</taxon>
        <taxon>Fagaceae</taxon>
        <taxon>Quercus</taxon>
    </lineage>
</organism>
<dbReference type="Gramene" id="QL10p028019:mrna">
    <property type="protein sequence ID" value="QL10p028019:mrna"/>
    <property type="gene ID" value="QL10p028019"/>
</dbReference>
<evidence type="ECO:0000256" key="1">
    <source>
        <dbReference type="SAM" id="SignalP"/>
    </source>
</evidence>